<sequence length="75" mass="8421">MAWHGWVEGDAQSRLDPHHAWLFEDLPGGRVHILTRETQNGTPAKELAQTRPNPMINGRQEWLDVLVAATRRAGG</sequence>
<dbReference type="EMBL" id="JBFRCH010000031">
    <property type="protein sequence ID" value="MEX3936372.1"/>
    <property type="molecule type" value="Genomic_DNA"/>
</dbReference>
<protein>
    <submittedName>
        <fullName evidence="1">Uncharacterized protein</fullName>
    </submittedName>
</protein>
<name>A0ACC6UA48_9BURK</name>
<accession>A0ACC6UA48</accession>
<evidence type="ECO:0000313" key="1">
    <source>
        <dbReference type="EMBL" id="MEX3936372.1"/>
    </source>
</evidence>
<gene>
    <name evidence="1" type="ORF">AB4Y32_32095</name>
</gene>
<dbReference type="Proteomes" id="UP001558850">
    <property type="component" value="Unassembled WGS sequence"/>
</dbReference>
<proteinExistence type="predicted"/>
<reference evidence="1" key="1">
    <citation type="submission" date="2024-07" db="EMBL/GenBank/DDBJ databases">
        <title>A survey of Mimosa microsymbionts across Brazilian biomes reveals a high diversity of Paraburkholderia nodulating endemic species, but also that Cupriavidus is common as a symbiont of widespread species.</title>
        <authorList>
            <person name="Rouws L."/>
            <person name="Barauna A."/>
            <person name="Beukes C."/>
            <person name="Rouws J.R.C."/>
            <person name="De Faria S.M."/>
            <person name="Gross E."/>
            <person name="Bueno Dos Reis Junior F."/>
            <person name="Simon M.F."/>
            <person name="Maluk M."/>
            <person name="Odee D.W."/>
            <person name="Kenicer G."/>
            <person name="Young J.P.W."/>
            <person name="Reis V.M."/>
            <person name="Zilli J."/>
            <person name="James E.K."/>
        </authorList>
    </citation>
    <scope>NUCLEOTIDE SEQUENCE</scope>
    <source>
        <strain evidence="1">EG181B</strain>
    </source>
</reference>
<comment type="caution">
    <text evidence="1">The sequence shown here is derived from an EMBL/GenBank/DDBJ whole genome shotgun (WGS) entry which is preliminary data.</text>
</comment>
<evidence type="ECO:0000313" key="2">
    <source>
        <dbReference type="Proteomes" id="UP001558850"/>
    </source>
</evidence>
<organism evidence="1 2">
    <name type="scientific">Paraburkholderia phymatum</name>
    <dbReference type="NCBI Taxonomy" id="148447"/>
    <lineage>
        <taxon>Bacteria</taxon>
        <taxon>Pseudomonadati</taxon>
        <taxon>Pseudomonadota</taxon>
        <taxon>Betaproteobacteria</taxon>
        <taxon>Burkholderiales</taxon>
        <taxon>Burkholderiaceae</taxon>
        <taxon>Paraburkholderia</taxon>
    </lineage>
</organism>
<keyword evidence="2" id="KW-1185">Reference proteome</keyword>